<dbReference type="EMBL" id="PVYX01000001">
    <property type="protein sequence ID" value="PRX56376.1"/>
    <property type="molecule type" value="Genomic_DNA"/>
</dbReference>
<dbReference type="PANTHER" id="PTHR48051:SF1">
    <property type="entry name" value="RAS SUPPRESSOR PROTEIN 1"/>
    <property type="match status" value="1"/>
</dbReference>
<accession>A0A2T0MFR6</accession>
<dbReference type="SUPFAM" id="SSF52058">
    <property type="entry name" value="L domain-like"/>
    <property type="match status" value="1"/>
</dbReference>
<keyword evidence="1" id="KW-0433">Leucine-rich repeat</keyword>
<proteinExistence type="predicted"/>
<dbReference type="Gene3D" id="3.80.10.10">
    <property type="entry name" value="Ribonuclease Inhibitor"/>
    <property type="match status" value="1"/>
</dbReference>
<dbReference type="InterPro" id="IPR055414">
    <property type="entry name" value="LRR_R13L4/SHOC2-like"/>
</dbReference>
<dbReference type="RefSeq" id="WP_106143362.1">
    <property type="nucleotide sequence ID" value="NZ_PVYX01000001.1"/>
</dbReference>
<evidence type="ECO:0000256" key="1">
    <source>
        <dbReference type="ARBA" id="ARBA00022614"/>
    </source>
</evidence>
<keyword evidence="2" id="KW-0677">Repeat</keyword>
<protein>
    <submittedName>
        <fullName evidence="4">Leucine rich repeat (LRR) protein</fullName>
    </submittedName>
</protein>
<dbReference type="Pfam" id="PF23598">
    <property type="entry name" value="LRR_14"/>
    <property type="match status" value="1"/>
</dbReference>
<evidence type="ECO:0000313" key="5">
    <source>
        <dbReference type="Proteomes" id="UP000237640"/>
    </source>
</evidence>
<dbReference type="AlphaFoldDB" id="A0A2T0MFR6"/>
<comment type="caution">
    <text evidence="4">The sequence shown here is derived from an EMBL/GenBank/DDBJ whole genome shotgun (WGS) entry which is preliminary data.</text>
</comment>
<dbReference type="PANTHER" id="PTHR48051">
    <property type="match status" value="1"/>
</dbReference>
<dbReference type="Proteomes" id="UP000237640">
    <property type="component" value="Unassembled WGS sequence"/>
</dbReference>
<organism evidence="4 5">
    <name type="scientific">Flagellimonas meridianipacifica</name>
    <dbReference type="NCBI Taxonomy" id="1080225"/>
    <lineage>
        <taxon>Bacteria</taxon>
        <taxon>Pseudomonadati</taxon>
        <taxon>Bacteroidota</taxon>
        <taxon>Flavobacteriia</taxon>
        <taxon>Flavobacteriales</taxon>
        <taxon>Flavobacteriaceae</taxon>
        <taxon>Flagellimonas</taxon>
    </lineage>
</organism>
<dbReference type="InterPro" id="IPR032675">
    <property type="entry name" value="LRR_dom_sf"/>
</dbReference>
<gene>
    <name evidence="4" type="ORF">CLV81_0373</name>
</gene>
<name>A0A2T0MFR6_9FLAO</name>
<sequence length="129" mass="15220">MASENYEIALKRIREAKKNHLRYLDLSFLELVEIPHEIRELNFLMDLDLSYNNLNILSDEIYSLDNLHYLNISNNNLSDLNFMLGRAYSFKEINISNNQFNFIPSSLLKIGVSHILYENNLFLTIYLTN</sequence>
<reference evidence="4 5" key="1">
    <citation type="submission" date="2018-03" db="EMBL/GenBank/DDBJ databases">
        <title>Genomic Encyclopedia of Archaeal and Bacterial Type Strains, Phase II (KMG-II): from individual species to whole genera.</title>
        <authorList>
            <person name="Goeker M."/>
        </authorList>
    </citation>
    <scope>NUCLEOTIDE SEQUENCE [LARGE SCALE GENOMIC DNA]</scope>
    <source>
        <strain evidence="4 5">DSM 25027</strain>
    </source>
</reference>
<dbReference type="PRINTS" id="PR00019">
    <property type="entry name" value="LEURICHRPT"/>
</dbReference>
<dbReference type="InterPro" id="IPR050216">
    <property type="entry name" value="LRR_domain-containing"/>
</dbReference>
<evidence type="ECO:0000256" key="2">
    <source>
        <dbReference type="ARBA" id="ARBA00022737"/>
    </source>
</evidence>
<dbReference type="GO" id="GO:0005737">
    <property type="term" value="C:cytoplasm"/>
    <property type="evidence" value="ECO:0007669"/>
    <property type="project" value="TreeGrafter"/>
</dbReference>
<dbReference type="InterPro" id="IPR001611">
    <property type="entry name" value="Leu-rich_rpt"/>
</dbReference>
<keyword evidence="5" id="KW-1185">Reference proteome</keyword>
<evidence type="ECO:0000259" key="3">
    <source>
        <dbReference type="Pfam" id="PF23598"/>
    </source>
</evidence>
<evidence type="ECO:0000313" key="4">
    <source>
        <dbReference type="EMBL" id="PRX56376.1"/>
    </source>
</evidence>
<feature type="domain" description="Disease resistance R13L4/SHOC-2-like LRR" evidence="3">
    <location>
        <begin position="18"/>
        <end position="77"/>
    </location>
</feature>
<dbReference type="PROSITE" id="PS51450">
    <property type="entry name" value="LRR"/>
    <property type="match status" value="1"/>
</dbReference>
<dbReference type="Pfam" id="PF00560">
    <property type="entry name" value="LRR_1"/>
    <property type="match status" value="1"/>
</dbReference>